<name>A0A8T2PM16_9TELE</name>
<feature type="compositionally biased region" description="Basic and acidic residues" evidence="1">
    <location>
        <begin position="1"/>
        <end position="25"/>
    </location>
</feature>
<feature type="region of interest" description="Disordered" evidence="1">
    <location>
        <begin position="1"/>
        <end position="73"/>
    </location>
</feature>
<dbReference type="Proteomes" id="UP000824540">
    <property type="component" value="Unassembled WGS sequence"/>
</dbReference>
<sequence>MRGEMKESKSGKTKEKGATKGDHTSGDTPKSKKPRKDKGEATEMSKKGRKGNDPKKGKTPKTENFESEMEDFV</sequence>
<reference evidence="2" key="1">
    <citation type="thesis" date="2021" institute="BYU ScholarsArchive" country="Provo, UT, USA">
        <title>Applications of and Algorithms for Genome Assembly and Genomic Analyses with an Emphasis on Marine Teleosts.</title>
        <authorList>
            <person name="Pickett B.D."/>
        </authorList>
    </citation>
    <scope>NUCLEOTIDE SEQUENCE</scope>
    <source>
        <strain evidence="2">HI-2016</strain>
    </source>
</reference>
<evidence type="ECO:0000313" key="2">
    <source>
        <dbReference type="EMBL" id="KAG9352671.1"/>
    </source>
</evidence>
<proteinExistence type="predicted"/>
<dbReference type="EMBL" id="JAFBMS010000005">
    <property type="protein sequence ID" value="KAG9352671.1"/>
    <property type="molecule type" value="Genomic_DNA"/>
</dbReference>
<evidence type="ECO:0000256" key="1">
    <source>
        <dbReference type="SAM" id="MobiDB-lite"/>
    </source>
</evidence>
<feature type="non-terminal residue" evidence="2">
    <location>
        <position position="1"/>
    </location>
</feature>
<feature type="compositionally biased region" description="Basic and acidic residues" evidence="1">
    <location>
        <begin position="37"/>
        <end position="64"/>
    </location>
</feature>
<accession>A0A8T2PM16</accession>
<protein>
    <submittedName>
        <fullName evidence="2">Uncharacterized protein</fullName>
    </submittedName>
</protein>
<dbReference type="AlphaFoldDB" id="A0A8T2PM16"/>
<gene>
    <name evidence="2" type="ORF">JZ751_021085</name>
</gene>
<comment type="caution">
    <text evidence="2">The sequence shown here is derived from an EMBL/GenBank/DDBJ whole genome shotgun (WGS) entry which is preliminary data.</text>
</comment>
<evidence type="ECO:0000313" key="3">
    <source>
        <dbReference type="Proteomes" id="UP000824540"/>
    </source>
</evidence>
<organism evidence="2 3">
    <name type="scientific">Albula glossodonta</name>
    <name type="common">roundjaw bonefish</name>
    <dbReference type="NCBI Taxonomy" id="121402"/>
    <lineage>
        <taxon>Eukaryota</taxon>
        <taxon>Metazoa</taxon>
        <taxon>Chordata</taxon>
        <taxon>Craniata</taxon>
        <taxon>Vertebrata</taxon>
        <taxon>Euteleostomi</taxon>
        <taxon>Actinopterygii</taxon>
        <taxon>Neopterygii</taxon>
        <taxon>Teleostei</taxon>
        <taxon>Albuliformes</taxon>
        <taxon>Albulidae</taxon>
        <taxon>Albula</taxon>
    </lineage>
</organism>
<keyword evidence="3" id="KW-1185">Reference proteome</keyword>